<dbReference type="InterPro" id="IPR036388">
    <property type="entry name" value="WH-like_DNA-bd_sf"/>
</dbReference>
<dbReference type="EMBL" id="JADBEF010000001">
    <property type="protein sequence ID" value="MBE1559648.1"/>
    <property type="molecule type" value="Genomic_DNA"/>
</dbReference>
<dbReference type="PANTHER" id="PTHR38600">
    <property type="entry name" value="TRANSCRIPTIONAL REGULATORY PROTEIN"/>
    <property type="match status" value="1"/>
</dbReference>
<accession>A0ABR9KD55</accession>
<dbReference type="NCBIfam" id="NF033788">
    <property type="entry name" value="HTH_metalloreg"/>
    <property type="match status" value="1"/>
</dbReference>
<evidence type="ECO:0000313" key="3">
    <source>
        <dbReference type="EMBL" id="MBE1559648.1"/>
    </source>
</evidence>
<dbReference type="Pfam" id="PF01022">
    <property type="entry name" value="HTH_5"/>
    <property type="match status" value="1"/>
</dbReference>
<proteinExistence type="predicted"/>
<evidence type="ECO:0000259" key="2">
    <source>
        <dbReference type="PROSITE" id="PS50987"/>
    </source>
</evidence>
<reference evidence="3 4" key="1">
    <citation type="submission" date="2020-10" db="EMBL/GenBank/DDBJ databases">
        <title>Sequencing the genomes of 1000 actinobacteria strains.</title>
        <authorList>
            <person name="Klenk H.-P."/>
        </authorList>
    </citation>
    <scope>NUCLEOTIDE SEQUENCE [LARGE SCALE GENOMIC DNA]</scope>
    <source>
        <strain evidence="3 4">DSM 43748</strain>
    </source>
</reference>
<dbReference type="PROSITE" id="PS50987">
    <property type="entry name" value="HTH_ARSR_2"/>
    <property type="match status" value="1"/>
</dbReference>
<keyword evidence="3" id="KW-0238">DNA-binding</keyword>
<protein>
    <submittedName>
        <fullName evidence="3">DNA-binding transcriptional ArsR family regulator</fullName>
    </submittedName>
</protein>
<dbReference type="Gene3D" id="1.10.10.10">
    <property type="entry name" value="Winged helix-like DNA-binding domain superfamily/Winged helix DNA-binding domain"/>
    <property type="match status" value="1"/>
</dbReference>
<dbReference type="Proteomes" id="UP000661607">
    <property type="component" value="Unassembled WGS sequence"/>
</dbReference>
<dbReference type="PRINTS" id="PR00778">
    <property type="entry name" value="HTHARSR"/>
</dbReference>
<evidence type="ECO:0000256" key="1">
    <source>
        <dbReference type="SAM" id="MobiDB-lite"/>
    </source>
</evidence>
<dbReference type="InterPro" id="IPR001845">
    <property type="entry name" value="HTH_ArsR_DNA-bd_dom"/>
</dbReference>
<dbReference type="RefSeq" id="WP_318781688.1">
    <property type="nucleotide sequence ID" value="NZ_BAAASY010000005.1"/>
</dbReference>
<organism evidence="3 4">
    <name type="scientific">Nonomuraea africana</name>
    <dbReference type="NCBI Taxonomy" id="46171"/>
    <lineage>
        <taxon>Bacteria</taxon>
        <taxon>Bacillati</taxon>
        <taxon>Actinomycetota</taxon>
        <taxon>Actinomycetes</taxon>
        <taxon>Streptosporangiales</taxon>
        <taxon>Streptosporangiaceae</taxon>
        <taxon>Nonomuraea</taxon>
    </lineage>
</organism>
<feature type="region of interest" description="Disordered" evidence="1">
    <location>
        <begin position="96"/>
        <end position="122"/>
    </location>
</feature>
<name>A0ABR9KD55_9ACTN</name>
<evidence type="ECO:0000313" key="4">
    <source>
        <dbReference type="Proteomes" id="UP000661607"/>
    </source>
</evidence>
<gene>
    <name evidence="3" type="ORF">H4W81_002427</name>
</gene>
<dbReference type="InterPro" id="IPR011991">
    <property type="entry name" value="ArsR-like_HTH"/>
</dbReference>
<sequence>MDKTLAALADPTRRKVIELLREGPLPAGELAQAVRMSPPALSRHLRVLRAGGLVAAEAGEADARLRLYALRQEPFVALQAWLDQVQAFWNEQLGSFKEHAERPRKAPGASTVSGDTNAEPPR</sequence>
<comment type="caution">
    <text evidence="3">The sequence shown here is derived from an EMBL/GenBank/DDBJ whole genome shotgun (WGS) entry which is preliminary data.</text>
</comment>
<dbReference type="InterPro" id="IPR036390">
    <property type="entry name" value="WH_DNA-bd_sf"/>
</dbReference>
<dbReference type="SUPFAM" id="SSF46785">
    <property type="entry name" value="Winged helix' DNA-binding domain"/>
    <property type="match status" value="1"/>
</dbReference>
<dbReference type="SMART" id="SM00418">
    <property type="entry name" value="HTH_ARSR"/>
    <property type="match status" value="1"/>
</dbReference>
<dbReference type="CDD" id="cd00090">
    <property type="entry name" value="HTH_ARSR"/>
    <property type="match status" value="1"/>
</dbReference>
<feature type="domain" description="HTH arsR-type" evidence="2">
    <location>
        <begin position="1"/>
        <end position="87"/>
    </location>
</feature>
<dbReference type="GO" id="GO:0003677">
    <property type="term" value="F:DNA binding"/>
    <property type="evidence" value="ECO:0007669"/>
    <property type="project" value="UniProtKB-KW"/>
</dbReference>
<keyword evidence="4" id="KW-1185">Reference proteome</keyword>
<dbReference type="PANTHER" id="PTHR38600:SF1">
    <property type="entry name" value="TRANSCRIPTIONAL REGULATORY PROTEIN"/>
    <property type="match status" value="1"/>
</dbReference>